<comment type="caution">
    <text evidence="1">The sequence shown here is derived from an EMBL/GenBank/DDBJ whole genome shotgun (WGS) entry which is preliminary data.</text>
</comment>
<dbReference type="AlphaFoldDB" id="A0AAD4UPL3"/>
<gene>
    <name evidence="1" type="ORF">MG293_000295</name>
</gene>
<keyword evidence="2" id="KW-1185">Reference proteome</keyword>
<proteinExistence type="predicted"/>
<accession>A0AAD4UPL3</accession>
<sequence>MKVKGESEVTQSCLTLSDPMDCSPPGSSVHGSSQARVLEWGAIAFSSHSILTATKTRKTPRRSPVLLGSTRELSDDMTFEEVVSFLSGESTLSFRSLILFSRAEGIPKISCKACSFIGIYLSLEKAMAPHSSTLAWKIPWMEEPVQFSHSVMSDSVTPWTAAHQASLSVTNSRSLLKLSVHPAISSSVVPFFSCRQSSHR</sequence>
<evidence type="ECO:0000313" key="1">
    <source>
        <dbReference type="EMBL" id="KAI4547965.1"/>
    </source>
</evidence>
<dbReference type="EMBL" id="JAKZEL010000001">
    <property type="protein sequence ID" value="KAI4547965.1"/>
    <property type="molecule type" value="Genomic_DNA"/>
</dbReference>
<protein>
    <submittedName>
        <fullName evidence="1">Uncharacterized protein</fullName>
    </submittedName>
</protein>
<organism evidence="1 2">
    <name type="scientific">Ovis ammon polii</name>
    <dbReference type="NCBI Taxonomy" id="230172"/>
    <lineage>
        <taxon>Eukaryota</taxon>
        <taxon>Metazoa</taxon>
        <taxon>Chordata</taxon>
        <taxon>Craniata</taxon>
        <taxon>Vertebrata</taxon>
        <taxon>Euteleostomi</taxon>
        <taxon>Mammalia</taxon>
        <taxon>Eutheria</taxon>
        <taxon>Laurasiatheria</taxon>
        <taxon>Artiodactyla</taxon>
        <taxon>Ruminantia</taxon>
        <taxon>Pecora</taxon>
        <taxon>Bovidae</taxon>
        <taxon>Caprinae</taxon>
        <taxon>Ovis</taxon>
    </lineage>
</organism>
<reference evidence="1" key="1">
    <citation type="submission" date="2022-03" db="EMBL/GenBank/DDBJ databases">
        <title>Genomic analyses of argali, domestic sheep and their hybrids provide insights into chromosomal evolution, heterosis and genetic basis of agronomic traits.</title>
        <authorList>
            <person name="Li M."/>
        </authorList>
    </citation>
    <scope>NUCLEOTIDE SEQUENCE</scope>
    <source>
        <strain evidence="1">CAU-MHL-2022a</strain>
        <tissue evidence="1">Skin</tissue>
    </source>
</reference>
<dbReference type="Proteomes" id="UP001214576">
    <property type="component" value="Unassembled WGS sequence"/>
</dbReference>
<name>A0AAD4UPL3_OVIAM</name>
<evidence type="ECO:0000313" key="2">
    <source>
        <dbReference type="Proteomes" id="UP001214576"/>
    </source>
</evidence>